<accession>X0WHC2</accession>
<name>X0WHC2_9ZZZZ</name>
<gene>
    <name evidence="1" type="ORF">S01H1_55265</name>
</gene>
<dbReference type="AlphaFoldDB" id="X0WHC2"/>
<sequence>GLNSPFDNYGLSAEGDVNVCNNYLDLTPGSSDMMDIEALQDRGVEVSY</sequence>
<evidence type="ECO:0000313" key="1">
    <source>
        <dbReference type="EMBL" id="GAG23918.1"/>
    </source>
</evidence>
<reference evidence="1" key="1">
    <citation type="journal article" date="2014" name="Front. Microbiol.">
        <title>High frequency of phylogenetically diverse reductive dehalogenase-homologous genes in deep subseafloor sedimentary metagenomes.</title>
        <authorList>
            <person name="Kawai M."/>
            <person name="Futagami T."/>
            <person name="Toyoda A."/>
            <person name="Takaki Y."/>
            <person name="Nishi S."/>
            <person name="Hori S."/>
            <person name="Arai W."/>
            <person name="Tsubouchi T."/>
            <person name="Morono Y."/>
            <person name="Uchiyama I."/>
            <person name="Ito T."/>
            <person name="Fujiyama A."/>
            <person name="Inagaki F."/>
            <person name="Takami H."/>
        </authorList>
    </citation>
    <scope>NUCLEOTIDE SEQUENCE</scope>
    <source>
        <strain evidence="1">Expedition CK06-06</strain>
    </source>
</reference>
<dbReference type="EMBL" id="BARS01035914">
    <property type="protein sequence ID" value="GAG23918.1"/>
    <property type="molecule type" value="Genomic_DNA"/>
</dbReference>
<organism evidence="1">
    <name type="scientific">marine sediment metagenome</name>
    <dbReference type="NCBI Taxonomy" id="412755"/>
    <lineage>
        <taxon>unclassified sequences</taxon>
        <taxon>metagenomes</taxon>
        <taxon>ecological metagenomes</taxon>
    </lineage>
</organism>
<feature type="non-terminal residue" evidence="1">
    <location>
        <position position="1"/>
    </location>
</feature>
<protein>
    <submittedName>
        <fullName evidence="1">Uncharacterized protein</fullName>
    </submittedName>
</protein>
<comment type="caution">
    <text evidence="1">The sequence shown here is derived from an EMBL/GenBank/DDBJ whole genome shotgun (WGS) entry which is preliminary data.</text>
</comment>
<proteinExistence type="predicted"/>